<sequence length="374" mass="40397">MKVLSTLAINSYSISVCFLGIVSPVYAVSLSKNDNYFTTENTLSSAISSVEGQLENENVDFYNFSNLDTGNLFTVEVDSQSFDPLLGQLDDFGNIIAINDDQSDSNVLPILTGEIPTSGSLNFAVSGLRDIFLRGDHFESGSYTFSLKTFPFPSTSTNVTLANSGFESGNFTGWTTLGSTSIETITFGSGSTEGNFQALLSTGGATFDGSIIEKLLVLEDNSLNNFDEKEVIKGSAIQQKFTAKSGDVLSFDWNFLTNEVLPPVTFSDFSFVSISSSDNSVSSLLELADVTDTTSEFSLTDFFQETGFGTFSLKLPTTATYTLGLGVIDVGDNDFDSGLLVDNFKLTSVPEPTNELGLLGFSTLVLLRFWRKIL</sequence>
<dbReference type="RefSeq" id="WP_190894528.1">
    <property type="nucleotide sequence ID" value="NZ_JACJTE010000016.1"/>
</dbReference>
<reference evidence="1 2" key="1">
    <citation type="journal article" date="2020" name="ISME J.">
        <title>Comparative genomics reveals insights into cyanobacterial evolution and habitat adaptation.</title>
        <authorList>
            <person name="Chen M.Y."/>
            <person name="Teng W.K."/>
            <person name="Zhao L."/>
            <person name="Hu C.X."/>
            <person name="Zhou Y.K."/>
            <person name="Han B.P."/>
            <person name="Song L.R."/>
            <person name="Shu W.S."/>
        </authorList>
    </citation>
    <scope>NUCLEOTIDE SEQUENCE [LARGE SCALE GENOMIC DNA]</scope>
    <source>
        <strain evidence="1 2">FACHB-391</strain>
    </source>
</reference>
<evidence type="ECO:0008006" key="3">
    <source>
        <dbReference type="Google" id="ProtNLM"/>
    </source>
</evidence>
<organism evidence="1 2">
    <name type="scientific">Nostoc linckia FACHB-391</name>
    <dbReference type="NCBI Taxonomy" id="2692906"/>
    <lineage>
        <taxon>Bacteria</taxon>
        <taxon>Bacillati</taxon>
        <taxon>Cyanobacteriota</taxon>
        <taxon>Cyanophyceae</taxon>
        <taxon>Nostocales</taxon>
        <taxon>Nostocaceae</taxon>
        <taxon>Nostoc</taxon>
    </lineage>
</organism>
<dbReference type="Proteomes" id="UP000604661">
    <property type="component" value="Unassembled WGS sequence"/>
</dbReference>
<accession>A0ABR8EYP1</accession>
<name>A0ABR8EYP1_NOSLI</name>
<comment type="caution">
    <text evidence="1">The sequence shown here is derived from an EMBL/GenBank/DDBJ whole genome shotgun (WGS) entry which is preliminary data.</text>
</comment>
<keyword evidence="2" id="KW-1185">Reference proteome</keyword>
<evidence type="ECO:0000313" key="2">
    <source>
        <dbReference type="Proteomes" id="UP000604661"/>
    </source>
</evidence>
<gene>
    <name evidence="1" type="ORF">H6G95_16470</name>
</gene>
<dbReference type="EMBL" id="JACJTE010000016">
    <property type="protein sequence ID" value="MBD2562177.1"/>
    <property type="molecule type" value="Genomic_DNA"/>
</dbReference>
<proteinExistence type="predicted"/>
<evidence type="ECO:0000313" key="1">
    <source>
        <dbReference type="EMBL" id="MBD2562177.1"/>
    </source>
</evidence>
<protein>
    <recommendedName>
        <fullName evidence="3">PEP-CTERM sorting domain-containing protein</fullName>
    </recommendedName>
</protein>